<dbReference type="OrthoDB" id="43535at2759"/>
<accession>A0A7S3ZME3</accession>
<proteinExistence type="predicted"/>
<keyword evidence="3" id="KW-1185">Reference proteome</keyword>
<sequence>MAEPKLSIKQMKESIREAGFPTADLLERADIDARYAEAVARLAEAEQLKTGERLAKRPRTEPAERDWRATLFVWRGEVEADPSIQVKHADCGAPTPSITWQGAWLGTDDGTMPTEAALQASPNTFKLKVSKFDEEKIREGSSWVGEPRRNKNDYLGTAELMDYIMMTSFGTDPDEDDEDWGKPDRLGEMKFDKGSYKLDTGNGLEDVKDVEHRWEVRMPAVAAVGTTPFGRFVSLGVIESGGMGHMTLARRYIADDDPRAAWASPAAVLDALLGEGPLALADIPAKLPWKVDA</sequence>
<reference evidence="2" key="2">
    <citation type="submission" date="2021-11" db="EMBL/GenBank/DDBJ databases">
        <authorList>
            <consortium name="Genoscope - CEA"/>
            <person name="William W."/>
        </authorList>
    </citation>
    <scope>NUCLEOTIDE SEQUENCE</scope>
</reference>
<name>A0A7S3ZME3_9STRA</name>
<dbReference type="Proteomes" id="UP000789595">
    <property type="component" value="Unassembled WGS sequence"/>
</dbReference>
<evidence type="ECO:0000313" key="3">
    <source>
        <dbReference type="Proteomes" id="UP000789595"/>
    </source>
</evidence>
<protein>
    <submittedName>
        <fullName evidence="1">Uncharacterized protein</fullName>
    </submittedName>
</protein>
<evidence type="ECO:0000313" key="1">
    <source>
        <dbReference type="EMBL" id="CAE0687890.1"/>
    </source>
</evidence>
<reference evidence="1" key="1">
    <citation type="submission" date="2021-01" db="EMBL/GenBank/DDBJ databases">
        <authorList>
            <person name="Corre E."/>
            <person name="Pelletier E."/>
            <person name="Niang G."/>
            <person name="Scheremetjew M."/>
            <person name="Finn R."/>
            <person name="Kale V."/>
            <person name="Holt S."/>
            <person name="Cochrane G."/>
            <person name="Meng A."/>
            <person name="Brown T."/>
            <person name="Cohen L."/>
        </authorList>
    </citation>
    <scope>NUCLEOTIDE SEQUENCE</scope>
    <source>
        <strain evidence="1">CCMP1756</strain>
    </source>
</reference>
<dbReference type="AlphaFoldDB" id="A0A7S3ZME3"/>
<dbReference type="EMBL" id="HBIW01004047">
    <property type="protein sequence ID" value="CAE0687890.1"/>
    <property type="molecule type" value="Transcribed_RNA"/>
</dbReference>
<gene>
    <name evidence="1" type="ORF">PCAL00307_LOCUS3324</name>
    <name evidence="2" type="ORF">PECAL_4P20760</name>
</gene>
<organism evidence="1">
    <name type="scientific">Pelagomonas calceolata</name>
    <dbReference type="NCBI Taxonomy" id="35677"/>
    <lineage>
        <taxon>Eukaryota</taxon>
        <taxon>Sar</taxon>
        <taxon>Stramenopiles</taxon>
        <taxon>Ochrophyta</taxon>
        <taxon>Pelagophyceae</taxon>
        <taxon>Pelagomonadales</taxon>
        <taxon>Pelagomonadaceae</taxon>
        <taxon>Pelagomonas</taxon>
    </lineage>
</organism>
<dbReference type="EMBL" id="CAKKNE010000004">
    <property type="protein sequence ID" value="CAH0374774.1"/>
    <property type="molecule type" value="Genomic_DNA"/>
</dbReference>
<evidence type="ECO:0000313" key="2">
    <source>
        <dbReference type="EMBL" id="CAH0374774.1"/>
    </source>
</evidence>